<organism evidence="1 2">
    <name type="scientific">Sclerotinia sclerotiorum (strain ATCC 18683 / 1980 / Ss-1)</name>
    <name type="common">White mold</name>
    <name type="synonym">Whetzelinia sclerotiorum</name>
    <dbReference type="NCBI Taxonomy" id="665079"/>
    <lineage>
        <taxon>Eukaryota</taxon>
        <taxon>Fungi</taxon>
        <taxon>Dikarya</taxon>
        <taxon>Ascomycota</taxon>
        <taxon>Pezizomycotina</taxon>
        <taxon>Leotiomycetes</taxon>
        <taxon>Helotiales</taxon>
        <taxon>Sclerotiniaceae</taxon>
        <taxon>Sclerotinia</taxon>
    </lineage>
</organism>
<keyword evidence="2" id="KW-1185">Reference proteome</keyword>
<dbReference type="HOGENOM" id="CLU_2723712_0_0_1"/>
<evidence type="ECO:0000313" key="1">
    <source>
        <dbReference type="EMBL" id="EDN97087.1"/>
    </source>
</evidence>
<dbReference type="AlphaFoldDB" id="A7E9N5"/>
<gene>
    <name evidence="1" type="ORF">SS1G_02015</name>
</gene>
<dbReference type="GeneID" id="5493794"/>
<proteinExistence type="predicted"/>
<reference evidence="2" key="1">
    <citation type="journal article" date="2011" name="PLoS Genet.">
        <title>Genomic analysis of the necrotrophic fungal pathogens Sclerotinia sclerotiorum and Botrytis cinerea.</title>
        <authorList>
            <person name="Amselem J."/>
            <person name="Cuomo C.A."/>
            <person name="van Kan J.A."/>
            <person name="Viaud M."/>
            <person name="Benito E.P."/>
            <person name="Couloux A."/>
            <person name="Coutinho P.M."/>
            <person name="de Vries R.P."/>
            <person name="Dyer P.S."/>
            <person name="Fillinger S."/>
            <person name="Fournier E."/>
            <person name="Gout L."/>
            <person name="Hahn M."/>
            <person name="Kohn L."/>
            <person name="Lapalu N."/>
            <person name="Plummer K.M."/>
            <person name="Pradier J.M."/>
            <person name="Quevillon E."/>
            <person name="Sharon A."/>
            <person name="Simon A."/>
            <person name="ten Have A."/>
            <person name="Tudzynski B."/>
            <person name="Tudzynski P."/>
            <person name="Wincker P."/>
            <person name="Andrew M."/>
            <person name="Anthouard V."/>
            <person name="Beever R.E."/>
            <person name="Beffa R."/>
            <person name="Benoit I."/>
            <person name="Bouzid O."/>
            <person name="Brault B."/>
            <person name="Chen Z."/>
            <person name="Choquer M."/>
            <person name="Collemare J."/>
            <person name="Cotton P."/>
            <person name="Danchin E.G."/>
            <person name="Da Silva C."/>
            <person name="Gautier A."/>
            <person name="Giraud C."/>
            <person name="Giraud T."/>
            <person name="Gonzalez C."/>
            <person name="Grossetete S."/>
            <person name="Guldener U."/>
            <person name="Henrissat B."/>
            <person name="Howlett B.J."/>
            <person name="Kodira C."/>
            <person name="Kretschmer M."/>
            <person name="Lappartient A."/>
            <person name="Leroch M."/>
            <person name="Levis C."/>
            <person name="Mauceli E."/>
            <person name="Neuveglise C."/>
            <person name="Oeser B."/>
            <person name="Pearson M."/>
            <person name="Poulain J."/>
            <person name="Poussereau N."/>
            <person name="Quesneville H."/>
            <person name="Rascle C."/>
            <person name="Schumacher J."/>
            <person name="Segurens B."/>
            <person name="Sexton A."/>
            <person name="Silva E."/>
            <person name="Sirven C."/>
            <person name="Soanes D.M."/>
            <person name="Talbot N.J."/>
            <person name="Templeton M."/>
            <person name="Yandava C."/>
            <person name="Yarden O."/>
            <person name="Zeng Q."/>
            <person name="Rollins J.A."/>
            <person name="Lebrun M.H."/>
            <person name="Dickman M."/>
        </authorList>
    </citation>
    <scope>NUCLEOTIDE SEQUENCE [LARGE SCALE GENOMIC DNA]</scope>
    <source>
        <strain evidence="2">ATCC 18683 / 1980 / Ss-1</strain>
    </source>
</reference>
<protein>
    <submittedName>
        <fullName evidence="1">Uncharacterized protein</fullName>
    </submittedName>
</protein>
<dbReference type="InParanoid" id="A7E9N5"/>
<evidence type="ECO:0000313" key="2">
    <source>
        <dbReference type="Proteomes" id="UP000001312"/>
    </source>
</evidence>
<accession>A7E9N5</accession>
<dbReference type="EMBL" id="CH476622">
    <property type="protein sequence ID" value="EDN97087.1"/>
    <property type="molecule type" value="Genomic_DNA"/>
</dbReference>
<dbReference type="RefSeq" id="XP_001597819.1">
    <property type="nucleotide sequence ID" value="XM_001597769.1"/>
</dbReference>
<name>A7E9N5_SCLS1</name>
<dbReference type="KEGG" id="ssl:SS1G_02015"/>
<dbReference type="Proteomes" id="UP000001312">
    <property type="component" value="Unassembled WGS sequence"/>
</dbReference>
<sequence length="72" mass="8193">MAEVLTPSFKAFNLKTASTCGCVNRWLCDNEARAVEIWILFVSAYDECTYMVRVRDLTMMADDDNPFSCLEA</sequence>